<organism evidence="4 5">
    <name type="scientific">Ascoidea rubescens DSM 1968</name>
    <dbReference type="NCBI Taxonomy" id="1344418"/>
    <lineage>
        <taxon>Eukaryota</taxon>
        <taxon>Fungi</taxon>
        <taxon>Dikarya</taxon>
        <taxon>Ascomycota</taxon>
        <taxon>Saccharomycotina</taxon>
        <taxon>Saccharomycetes</taxon>
        <taxon>Ascoideaceae</taxon>
        <taxon>Ascoidea</taxon>
    </lineage>
</organism>
<feature type="compositionally biased region" description="Low complexity" evidence="2">
    <location>
        <begin position="216"/>
        <end position="225"/>
    </location>
</feature>
<evidence type="ECO:0000313" key="5">
    <source>
        <dbReference type="Proteomes" id="UP000095038"/>
    </source>
</evidence>
<dbReference type="RefSeq" id="XP_020047982.1">
    <property type="nucleotide sequence ID" value="XM_020194276.1"/>
</dbReference>
<feature type="compositionally biased region" description="Basic and acidic residues" evidence="2">
    <location>
        <begin position="178"/>
        <end position="189"/>
    </location>
</feature>
<dbReference type="Proteomes" id="UP000095038">
    <property type="component" value="Unassembled WGS sequence"/>
</dbReference>
<dbReference type="InParanoid" id="A0A1D2VJ87"/>
<protein>
    <recommendedName>
        <fullName evidence="3">Inner kinetochore subunit AME1 domain-containing protein</fullName>
    </recommendedName>
</protein>
<feature type="compositionally biased region" description="Basic residues" evidence="2">
    <location>
        <begin position="205"/>
        <end position="215"/>
    </location>
</feature>
<feature type="region of interest" description="Disordered" evidence="2">
    <location>
        <begin position="42"/>
        <end position="94"/>
    </location>
</feature>
<dbReference type="GeneID" id="30967912"/>
<proteinExistence type="predicted"/>
<feature type="domain" description="Inner kinetochore subunit AME1" evidence="3">
    <location>
        <begin position="206"/>
        <end position="423"/>
    </location>
</feature>
<evidence type="ECO:0000256" key="2">
    <source>
        <dbReference type="SAM" id="MobiDB-lite"/>
    </source>
</evidence>
<dbReference type="InterPro" id="IPR048743">
    <property type="entry name" value="AME1"/>
</dbReference>
<dbReference type="EMBL" id="KV454479">
    <property type="protein sequence ID" value="ODV61675.1"/>
    <property type="molecule type" value="Genomic_DNA"/>
</dbReference>
<feature type="coiled-coil region" evidence="1">
    <location>
        <begin position="303"/>
        <end position="379"/>
    </location>
</feature>
<dbReference type="AlphaFoldDB" id="A0A1D2VJ87"/>
<evidence type="ECO:0000259" key="3">
    <source>
        <dbReference type="Pfam" id="PF20994"/>
    </source>
</evidence>
<gene>
    <name evidence="4" type="ORF">ASCRUDRAFT_7871</name>
</gene>
<keyword evidence="5" id="KW-1185">Reference proteome</keyword>
<reference evidence="5" key="1">
    <citation type="submission" date="2016-05" db="EMBL/GenBank/DDBJ databases">
        <title>Comparative genomics of biotechnologically important yeasts.</title>
        <authorList>
            <consortium name="DOE Joint Genome Institute"/>
            <person name="Riley R."/>
            <person name="Haridas S."/>
            <person name="Wolfe K.H."/>
            <person name="Lopes M.R."/>
            <person name="Hittinger C.T."/>
            <person name="Goker M."/>
            <person name="Salamov A."/>
            <person name="Wisecaver J."/>
            <person name="Long T.M."/>
            <person name="Aerts A.L."/>
            <person name="Barry K."/>
            <person name="Choi C."/>
            <person name="Clum A."/>
            <person name="Coughlan A.Y."/>
            <person name="Deshpande S."/>
            <person name="Douglass A.P."/>
            <person name="Hanson S.J."/>
            <person name="Klenk H.-P."/>
            <person name="Labutti K."/>
            <person name="Lapidus A."/>
            <person name="Lindquist E."/>
            <person name="Lipzen A."/>
            <person name="Meier-Kolthoff J.P."/>
            <person name="Ohm R.A."/>
            <person name="Otillar R.P."/>
            <person name="Pangilinan J."/>
            <person name="Peng Y."/>
            <person name="Rokas A."/>
            <person name="Rosa C.A."/>
            <person name="Scheuner C."/>
            <person name="Sibirny A.A."/>
            <person name="Slot J.C."/>
            <person name="Stielow J.B."/>
            <person name="Sun H."/>
            <person name="Kurtzman C.P."/>
            <person name="Blackwell M."/>
            <person name="Grigoriev I.V."/>
            <person name="Jeffries T.W."/>
        </authorList>
    </citation>
    <scope>NUCLEOTIDE SEQUENCE [LARGE SCALE GENOMIC DNA]</scope>
    <source>
        <strain evidence="5">DSM 1968</strain>
    </source>
</reference>
<feature type="compositionally biased region" description="Basic and acidic residues" evidence="2">
    <location>
        <begin position="158"/>
        <end position="171"/>
    </location>
</feature>
<keyword evidence="1" id="KW-0175">Coiled coil</keyword>
<dbReference type="FunCoup" id="A0A1D2VJ87">
    <property type="interactions" value="51"/>
</dbReference>
<feature type="region of interest" description="Disordered" evidence="2">
    <location>
        <begin position="147"/>
        <end position="226"/>
    </location>
</feature>
<accession>A0A1D2VJ87</accession>
<evidence type="ECO:0000256" key="1">
    <source>
        <dbReference type="SAM" id="Coils"/>
    </source>
</evidence>
<dbReference type="Pfam" id="PF20994">
    <property type="entry name" value="CENPU"/>
    <property type="match status" value="1"/>
</dbReference>
<name>A0A1D2VJ87_9ASCO</name>
<sequence>MRTPKKNDNVNGGNKDESLSIGLNGLLDGNLSYLVQNLSTLKGTPKRTSKRAPNGLTPEKTLKRISKGTPKGTPKRSTPKRVSSNSLLGNPLINPKITESSLLSISTPKKNYRQSNLDSLINSSSKKIDNNQNIELDLNQKQTVSILNHDNNDNDNSEIDKENNDSQHETMTENAIIESHKPNKQEKKSKNILKRKRISKNEPRIKKHNTKRLKKSSPSTSSFRSNPDLEINLNRLNKFYNPNKSPNEKITSIDILTQILNDFFSNNENFNSESPLNQSLIKNFSNNIQDHFNKLNDNNLLINNNLLVNLKDLNKRKNSIRQQIYDLRLKHKKIQQNVQHLRSQNLKKRNEYLIDKNLSKNLNNLRENFNKNKNKSKNNDIHDSNQKTLFNDINVKIIHLSQRTNPHFGLIDKIKLLNKKLKKYI</sequence>
<evidence type="ECO:0000313" key="4">
    <source>
        <dbReference type="EMBL" id="ODV61675.1"/>
    </source>
</evidence>